<dbReference type="AlphaFoldDB" id="A0A4R8GZI0"/>
<gene>
    <name evidence="1" type="ORF">C7959_10893</name>
</gene>
<sequence length="91" mass="10449">MDLEKLENQIKEYEKVLLPLIKDCFIEAIEKFKKDNPDNPQATITSRFAMLNSNLSIKLALLINSDIDLTELSDEEKEQISKLIKKDLLGV</sequence>
<protein>
    <submittedName>
        <fullName evidence="1">Uncharacterized protein</fullName>
    </submittedName>
</protein>
<proteinExistence type="predicted"/>
<dbReference type="STRING" id="926561.GCA_000379025_02676"/>
<organism evidence="1 2">
    <name type="scientific">Orenia marismortui</name>
    <dbReference type="NCBI Taxonomy" id="46469"/>
    <lineage>
        <taxon>Bacteria</taxon>
        <taxon>Bacillati</taxon>
        <taxon>Bacillota</taxon>
        <taxon>Clostridia</taxon>
        <taxon>Halanaerobiales</taxon>
        <taxon>Halobacteroidaceae</taxon>
        <taxon>Orenia</taxon>
    </lineage>
</organism>
<keyword evidence="2" id="KW-1185">Reference proteome</keyword>
<dbReference type="EMBL" id="SOEG01000008">
    <property type="protein sequence ID" value="TDX52171.1"/>
    <property type="molecule type" value="Genomic_DNA"/>
</dbReference>
<comment type="caution">
    <text evidence="1">The sequence shown here is derived from an EMBL/GenBank/DDBJ whole genome shotgun (WGS) entry which is preliminary data.</text>
</comment>
<accession>A0A4R8GZI0</accession>
<name>A0A4R8GZI0_9FIRM</name>
<evidence type="ECO:0000313" key="2">
    <source>
        <dbReference type="Proteomes" id="UP000295832"/>
    </source>
</evidence>
<dbReference type="Proteomes" id="UP000295832">
    <property type="component" value="Unassembled WGS sequence"/>
</dbReference>
<evidence type="ECO:0000313" key="1">
    <source>
        <dbReference type="EMBL" id="TDX52171.1"/>
    </source>
</evidence>
<dbReference type="RefSeq" id="WP_018249819.1">
    <property type="nucleotide sequence ID" value="NZ_SOEG01000008.1"/>
</dbReference>
<reference evidence="1 2" key="1">
    <citation type="submission" date="2019-03" db="EMBL/GenBank/DDBJ databases">
        <title>Subsurface microbial communities from deep shales in Ohio and West Virginia, USA.</title>
        <authorList>
            <person name="Wrighton K."/>
        </authorList>
    </citation>
    <scope>NUCLEOTIDE SEQUENCE [LARGE SCALE GENOMIC DNA]</scope>
    <source>
        <strain evidence="1 2">MSL 6dP</strain>
    </source>
</reference>